<reference evidence="1" key="1">
    <citation type="submission" date="2021-02" db="EMBL/GenBank/DDBJ databases">
        <authorList>
            <person name="Bekaert M."/>
        </authorList>
    </citation>
    <scope>NUCLEOTIDE SEQUENCE</scope>
    <source>
        <strain evidence="1">IoA-00</strain>
    </source>
</reference>
<organism evidence="1 2">
    <name type="scientific">Lepeophtheirus salmonis</name>
    <name type="common">Salmon louse</name>
    <name type="synonym">Caligus salmonis</name>
    <dbReference type="NCBI Taxonomy" id="72036"/>
    <lineage>
        <taxon>Eukaryota</taxon>
        <taxon>Metazoa</taxon>
        <taxon>Ecdysozoa</taxon>
        <taxon>Arthropoda</taxon>
        <taxon>Crustacea</taxon>
        <taxon>Multicrustacea</taxon>
        <taxon>Hexanauplia</taxon>
        <taxon>Copepoda</taxon>
        <taxon>Siphonostomatoida</taxon>
        <taxon>Caligidae</taxon>
        <taxon>Lepeophtheirus</taxon>
    </lineage>
</organism>
<accession>A0A7R8D266</accession>
<dbReference type="EMBL" id="HG994585">
    <property type="protein sequence ID" value="CAF2972667.1"/>
    <property type="molecule type" value="Genomic_DNA"/>
</dbReference>
<gene>
    <name evidence="1" type="ORF">LSAA_11180</name>
</gene>
<evidence type="ECO:0000313" key="1">
    <source>
        <dbReference type="EMBL" id="CAF2972667.1"/>
    </source>
</evidence>
<keyword evidence="2" id="KW-1185">Reference proteome</keyword>
<name>A0A7R8D266_LEPSM</name>
<proteinExistence type="predicted"/>
<dbReference type="AlphaFoldDB" id="A0A7R8D266"/>
<dbReference type="Proteomes" id="UP000675881">
    <property type="component" value="Chromosome 6"/>
</dbReference>
<protein>
    <submittedName>
        <fullName evidence="1">(salmon louse) hypothetical protein</fullName>
    </submittedName>
</protein>
<sequence length="110" mass="12445">MFKNWEQKKVSPTGFRKCLGFRKLASESILISNKGENASYTMRQRFVFMSMLLKVLVGMKQGTEGRDSLYGFSPCRECELGDVSPNGRLINWDTTVPKVSSPGNMFPQLI</sequence>
<evidence type="ECO:0000313" key="2">
    <source>
        <dbReference type="Proteomes" id="UP000675881"/>
    </source>
</evidence>